<evidence type="ECO:0000256" key="2">
    <source>
        <dbReference type="RuleBase" id="RU366034"/>
    </source>
</evidence>
<dbReference type="GO" id="GO:0046872">
    <property type="term" value="F:metal ion binding"/>
    <property type="evidence" value="ECO:0007669"/>
    <property type="project" value="UniProtKB-KW"/>
</dbReference>
<evidence type="ECO:0000313" key="3">
    <source>
        <dbReference type="EMBL" id="RWS21557.1"/>
    </source>
</evidence>
<keyword evidence="2" id="KW-0460">Magnesium</keyword>
<dbReference type="GO" id="GO:0010333">
    <property type="term" value="F:terpene synthase activity"/>
    <property type="evidence" value="ECO:0007669"/>
    <property type="project" value="InterPro"/>
</dbReference>
<dbReference type="EC" id="4.2.3.-" evidence="2"/>
<name>A0A443S1Y6_9ACAR</name>
<accession>A0A443S1Y6</accession>
<protein>
    <recommendedName>
        <fullName evidence="2">Terpene synthase</fullName>
        <ecNumber evidence="2">4.2.3.-</ecNumber>
    </recommendedName>
</protein>
<dbReference type="VEuPathDB" id="VectorBase:LDEU010483"/>
<dbReference type="InterPro" id="IPR008949">
    <property type="entry name" value="Isoprenoid_synthase_dom_sf"/>
</dbReference>
<keyword evidence="2" id="KW-0456">Lyase</keyword>
<dbReference type="OrthoDB" id="2861623at2759"/>
<dbReference type="Pfam" id="PF19086">
    <property type="entry name" value="Terpene_syn_C_2"/>
    <property type="match status" value="1"/>
</dbReference>
<dbReference type="PANTHER" id="PTHR35201:SF4">
    <property type="entry name" value="BETA-PINACENE SYNTHASE-RELATED"/>
    <property type="match status" value="1"/>
</dbReference>
<dbReference type="InterPro" id="IPR034686">
    <property type="entry name" value="Terpene_cyclase-like_2"/>
</dbReference>
<dbReference type="PANTHER" id="PTHR35201">
    <property type="entry name" value="TERPENE SYNTHASE"/>
    <property type="match status" value="1"/>
</dbReference>
<organism evidence="3 4">
    <name type="scientific">Leptotrombidium deliense</name>
    <dbReference type="NCBI Taxonomy" id="299467"/>
    <lineage>
        <taxon>Eukaryota</taxon>
        <taxon>Metazoa</taxon>
        <taxon>Ecdysozoa</taxon>
        <taxon>Arthropoda</taxon>
        <taxon>Chelicerata</taxon>
        <taxon>Arachnida</taxon>
        <taxon>Acari</taxon>
        <taxon>Acariformes</taxon>
        <taxon>Trombidiformes</taxon>
        <taxon>Prostigmata</taxon>
        <taxon>Anystina</taxon>
        <taxon>Parasitengona</taxon>
        <taxon>Trombiculoidea</taxon>
        <taxon>Trombiculidae</taxon>
        <taxon>Leptotrombidium</taxon>
    </lineage>
</organism>
<evidence type="ECO:0000256" key="1">
    <source>
        <dbReference type="ARBA" id="ARBA00006333"/>
    </source>
</evidence>
<gene>
    <name evidence="3" type="ORF">B4U80_11827</name>
</gene>
<keyword evidence="2" id="KW-0479">Metal-binding</keyword>
<keyword evidence="4" id="KW-1185">Reference proteome</keyword>
<comment type="caution">
    <text evidence="3">The sequence shown here is derived from an EMBL/GenBank/DDBJ whole genome shotgun (WGS) entry which is preliminary data.</text>
</comment>
<dbReference type="GO" id="GO:0008299">
    <property type="term" value="P:isoprenoid biosynthetic process"/>
    <property type="evidence" value="ECO:0007669"/>
    <property type="project" value="UniProtKB-ARBA"/>
</dbReference>
<dbReference type="EMBL" id="NCKV01011743">
    <property type="protein sequence ID" value="RWS21557.1"/>
    <property type="molecule type" value="Genomic_DNA"/>
</dbReference>
<reference evidence="3 4" key="1">
    <citation type="journal article" date="2018" name="Gigascience">
        <title>Genomes of trombidid mites reveal novel predicted allergens and laterally-transferred genes associated with secondary metabolism.</title>
        <authorList>
            <person name="Dong X."/>
            <person name="Chaisiri K."/>
            <person name="Xia D."/>
            <person name="Armstrong S.D."/>
            <person name="Fang Y."/>
            <person name="Donnelly M.J."/>
            <person name="Kadowaki T."/>
            <person name="McGarry J.W."/>
            <person name="Darby A.C."/>
            <person name="Makepeace B.L."/>
        </authorList>
    </citation>
    <scope>NUCLEOTIDE SEQUENCE [LARGE SCALE GENOMIC DNA]</scope>
    <source>
        <strain evidence="3">UoL-UT</strain>
    </source>
</reference>
<dbReference type="STRING" id="299467.A0A443S1Y6"/>
<evidence type="ECO:0000313" key="4">
    <source>
        <dbReference type="Proteomes" id="UP000288716"/>
    </source>
</evidence>
<comment type="similarity">
    <text evidence="1 2">Belongs to the terpene synthase family.</text>
</comment>
<dbReference type="AlphaFoldDB" id="A0A443S1Y6"/>
<sequence>MVLNGDPKTFITFQRFTYLTGNIAALVNDIHSYEKEKRDGQFNNLVHVIKHEYNISDQEAIDKATNLVNDEIKKHLVVQRLMPTFDGKMNECVQKYVDGCKSWMTGSNAWGFQTGRYTNLYSK</sequence>
<dbReference type="Proteomes" id="UP000288716">
    <property type="component" value="Unassembled WGS sequence"/>
</dbReference>
<dbReference type="SUPFAM" id="SSF48576">
    <property type="entry name" value="Terpenoid synthases"/>
    <property type="match status" value="1"/>
</dbReference>
<comment type="cofactor">
    <cofactor evidence="2">
        <name>Mg(2+)</name>
        <dbReference type="ChEBI" id="CHEBI:18420"/>
    </cofactor>
</comment>
<proteinExistence type="inferred from homology"/>
<dbReference type="Gene3D" id="1.10.600.10">
    <property type="entry name" value="Farnesyl Diphosphate Synthase"/>
    <property type="match status" value="1"/>
</dbReference>